<dbReference type="Gene3D" id="2.30.40.10">
    <property type="entry name" value="Urease, subunit C, domain 1"/>
    <property type="match status" value="1"/>
</dbReference>
<dbReference type="SUPFAM" id="SSF51556">
    <property type="entry name" value="Metallo-dependent hydrolases"/>
    <property type="match status" value="1"/>
</dbReference>
<dbReference type="Pfam" id="PF01979">
    <property type="entry name" value="Amidohydro_1"/>
    <property type="match status" value="1"/>
</dbReference>
<gene>
    <name evidence="13" type="ORF">GcM1_226058</name>
</gene>
<evidence type="ECO:0000256" key="6">
    <source>
        <dbReference type="ARBA" id="ARBA00022801"/>
    </source>
</evidence>
<dbReference type="FunFam" id="3.20.20.140:FF:000022">
    <property type="entry name" value="Guanine deaminase"/>
    <property type="match status" value="1"/>
</dbReference>
<dbReference type="AlphaFoldDB" id="A0A420IPS4"/>
<sequence>MSEPARKSIFIGTFIFCRDLKILERLKDTAICVNDQGIIVAIERKFKQEEQFTQILLSRLGWIDSEVVICRSKEGQFFFPGFIDVMKGDIVDTHIHAPQFSNSGIFGQTTLLDWLNKYTFPTEGSMEDLSKARQVYTRCVQRTLSHGTTTAVYFATRHVDASNLLADICLAKGQRAFIGRCCMDSELNPVYYRDLSPEECINGTRASIQHIRAIDPQNKLITPIITPRFALSCTSHAMHALGLLQKETGLPVQTHISETKAEVNLVRELFPQCDNYADVYDQNGLLGEKTILAHAVHLTEEECNLIKLRRSKISHCPISNSALASGQARVRWLLGKGIDVGLGSDVSGGYSTSILETARHALLVSRHVAMHADDEAKLSAEEVLYLATRGGAKLVGMEKELGAFEIGMFWDAQLIGLSACRDETSPTEDDGLVDIFSWEEDGNQINKWLFNGDDRNSLAVWVQGNLVHQRRNFRGNLTSIGSKLPVHM</sequence>
<evidence type="ECO:0000256" key="7">
    <source>
        <dbReference type="ARBA" id="ARBA00022833"/>
    </source>
</evidence>
<dbReference type="Gene3D" id="3.20.20.140">
    <property type="entry name" value="Metal-dependent hydrolases"/>
    <property type="match status" value="1"/>
</dbReference>
<keyword evidence="6" id="KW-0378">Hydrolase</keyword>
<comment type="function">
    <text evidence="9">Catalyzes the hydrolytic deamination of guanine, producing xanthine and ammonia.</text>
</comment>
<dbReference type="InterPro" id="IPR011059">
    <property type="entry name" value="Metal-dep_hydrolase_composite"/>
</dbReference>
<dbReference type="GO" id="GO:0005829">
    <property type="term" value="C:cytosol"/>
    <property type="evidence" value="ECO:0007669"/>
    <property type="project" value="TreeGrafter"/>
</dbReference>
<comment type="similarity">
    <text evidence="3">Belongs to the metallo-dependent hydrolases superfamily. ATZ/TRZ family.</text>
</comment>
<dbReference type="GO" id="GO:0008892">
    <property type="term" value="F:guanine deaminase activity"/>
    <property type="evidence" value="ECO:0007669"/>
    <property type="project" value="UniProtKB-EC"/>
</dbReference>
<keyword evidence="5" id="KW-0479">Metal-binding</keyword>
<evidence type="ECO:0000313" key="13">
    <source>
        <dbReference type="EMBL" id="RKF76560.1"/>
    </source>
</evidence>
<dbReference type="PANTHER" id="PTHR11271:SF6">
    <property type="entry name" value="GUANINE DEAMINASE"/>
    <property type="match status" value="1"/>
</dbReference>
<comment type="pathway">
    <text evidence="2">Purine metabolism; guanine degradation; xanthine from guanine: step 1/1.</text>
</comment>
<dbReference type="PANTHER" id="PTHR11271">
    <property type="entry name" value="GUANINE DEAMINASE"/>
    <property type="match status" value="1"/>
</dbReference>
<dbReference type="InterPro" id="IPR006680">
    <property type="entry name" value="Amidohydro-rel"/>
</dbReference>
<dbReference type="InterPro" id="IPR032466">
    <property type="entry name" value="Metal_Hydrolase"/>
</dbReference>
<evidence type="ECO:0000256" key="9">
    <source>
        <dbReference type="ARBA" id="ARBA00056079"/>
    </source>
</evidence>
<comment type="caution">
    <text evidence="13">The sequence shown here is derived from an EMBL/GenBank/DDBJ whole genome shotgun (WGS) entry which is preliminary data.</text>
</comment>
<evidence type="ECO:0000313" key="14">
    <source>
        <dbReference type="Proteomes" id="UP000285326"/>
    </source>
</evidence>
<feature type="domain" description="Amidohydrolase-related" evidence="12">
    <location>
        <begin position="79"/>
        <end position="467"/>
    </location>
</feature>
<comment type="catalytic activity">
    <reaction evidence="8">
        <text>guanine + H2O + H(+) = xanthine + NH4(+)</text>
        <dbReference type="Rhea" id="RHEA:14665"/>
        <dbReference type="ChEBI" id="CHEBI:15377"/>
        <dbReference type="ChEBI" id="CHEBI:15378"/>
        <dbReference type="ChEBI" id="CHEBI:16235"/>
        <dbReference type="ChEBI" id="CHEBI:17712"/>
        <dbReference type="ChEBI" id="CHEBI:28938"/>
        <dbReference type="EC" id="3.5.4.3"/>
    </reaction>
</comment>
<dbReference type="EMBL" id="MCBS01022642">
    <property type="protein sequence ID" value="RKF76560.1"/>
    <property type="molecule type" value="Genomic_DNA"/>
</dbReference>
<evidence type="ECO:0000256" key="8">
    <source>
        <dbReference type="ARBA" id="ARBA00051148"/>
    </source>
</evidence>
<evidence type="ECO:0000256" key="4">
    <source>
        <dbReference type="ARBA" id="ARBA00012781"/>
    </source>
</evidence>
<proteinExistence type="inferred from homology"/>
<evidence type="ECO:0000256" key="2">
    <source>
        <dbReference type="ARBA" id="ARBA00004984"/>
    </source>
</evidence>
<accession>A0A420IPS4</accession>
<dbReference type="Proteomes" id="UP000285326">
    <property type="component" value="Unassembled WGS sequence"/>
</dbReference>
<dbReference type="InterPro" id="IPR051607">
    <property type="entry name" value="Metallo-dep_hydrolases"/>
</dbReference>
<reference evidence="13 14" key="1">
    <citation type="journal article" date="2018" name="BMC Genomics">
        <title>Comparative genome analyses reveal sequence features reflecting distinct modes of host-adaptation between dicot and monocot powdery mildew.</title>
        <authorList>
            <person name="Wu Y."/>
            <person name="Ma X."/>
            <person name="Pan Z."/>
            <person name="Kale S.D."/>
            <person name="Song Y."/>
            <person name="King H."/>
            <person name="Zhang Q."/>
            <person name="Presley C."/>
            <person name="Deng X."/>
            <person name="Wei C.I."/>
            <person name="Xiao S."/>
        </authorList>
    </citation>
    <scope>NUCLEOTIDE SEQUENCE [LARGE SCALE GENOMIC DNA]</scope>
    <source>
        <strain evidence="13">UMSG1</strain>
    </source>
</reference>
<evidence type="ECO:0000259" key="12">
    <source>
        <dbReference type="Pfam" id="PF01979"/>
    </source>
</evidence>
<comment type="cofactor">
    <cofactor evidence="1">
        <name>Zn(2+)</name>
        <dbReference type="ChEBI" id="CHEBI:29105"/>
    </cofactor>
</comment>
<dbReference type="EC" id="3.5.4.3" evidence="4"/>
<dbReference type="GO" id="GO:0046098">
    <property type="term" value="P:guanine metabolic process"/>
    <property type="evidence" value="ECO:0007669"/>
    <property type="project" value="TreeGrafter"/>
</dbReference>
<evidence type="ECO:0000256" key="11">
    <source>
        <dbReference type="ARBA" id="ARBA00083147"/>
    </source>
</evidence>
<evidence type="ECO:0000256" key="5">
    <source>
        <dbReference type="ARBA" id="ARBA00022723"/>
    </source>
</evidence>
<evidence type="ECO:0000256" key="3">
    <source>
        <dbReference type="ARBA" id="ARBA00006745"/>
    </source>
</evidence>
<protein>
    <recommendedName>
        <fullName evidence="10">Probable guanine deaminase</fullName>
        <ecNumber evidence="4">3.5.4.3</ecNumber>
    </recommendedName>
    <alternativeName>
        <fullName evidence="11">Guanine aminohydrolase</fullName>
    </alternativeName>
</protein>
<evidence type="ECO:0000256" key="1">
    <source>
        <dbReference type="ARBA" id="ARBA00001947"/>
    </source>
</evidence>
<keyword evidence="7" id="KW-0862">Zinc</keyword>
<dbReference type="GO" id="GO:0008270">
    <property type="term" value="F:zinc ion binding"/>
    <property type="evidence" value="ECO:0007669"/>
    <property type="project" value="TreeGrafter"/>
</dbReference>
<organism evidence="13 14">
    <name type="scientific">Golovinomyces cichoracearum</name>
    <dbReference type="NCBI Taxonomy" id="62708"/>
    <lineage>
        <taxon>Eukaryota</taxon>
        <taxon>Fungi</taxon>
        <taxon>Dikarya</taxon>
        <taxon>Ascomycota</taxon>
        <taxon>Pezizomycotina</taxon>
        <taxon>Leotiomycetes</taxon>
        <taxon>Erysiphales</taxon>
        <taxon>Erysiphaceae</taxon>
        <taxon>Golovinomyces</taxon>
    </lineage>
</organism>
<evidence type="ECO:0000256" key="10">
    <source>
        <dbReference type="ARBA" id="ARBA00069860"/>
    </source>
</evidence>
<name>A0A420IPS4_9PEZI</name>